<dbReference type="AlphaFoldDB" id="M4V7A1"/>
<gene>
    <name evidence="2" type="ORF">A11Q_95</name>
</gene>
<dbReference type="STRING" id="1184267.A11Q_95"/>
<dbReference type="PROSITE" id="PS51318">
    <property type="entry name" value="TAT"/>
    <property type="match status" value="1"/>
</dbReference>
<dbReference type="RefSeq" id="WP_015468805.1">
    <property type="nucleotide sequence ID" value="NC_020813.1"/>
</dbReference>
<dbReference type="PATRIC" id="fig|1184267.3.peg.97"/>
<name>M4V7A1_9BACT</name>
<dbReference type="HOGENOM" id="CLU_2271889_0_0_7"/>
<reference evidence="2 3" key="1">
    <citation type="journal article" date="2013" name="ISME J.">
        <title>By their genes ye shall know them: genomic signatures of predatory bacteria.</title>
        <authorList>
            <person name="Pasternak Z."/>
            <person name="Pietrokovski S."/>
            <person name="Rotem O."/>
            <person name="Gophna U."/>
            <person name="Lurie-Weinberger M.N."/>
            <person name="Jurkevitch E."/>
        </authorList>
    </citation>
    <scope>NUCLEOTIDE SEQUENCE [LARGE SCALE GENOMIC DNA]</scope>
    <source>
        <strain evidence="2 3">JSS</strain>
    </source>
</reference>
<proteinExistence type="predicted"/>
<keyword evidence="3" id="KW-1185">Reference proteome</keyword>
<dbReference type="InterPro" id="IPR006311">
    <property type="entry name" value="TAT_signal"/>
</dbReference>
<accession>M4V7A1</accession>
<dbReference type="KEGG" id="bex:A11Q_95"/>
<evidence type="ECO:0000313" key="2">
    <source>
        <dbReference type="EMBL" id="AGH94315.1"/>
    </source>
</evidence>
<feature type="chain" id="PRO_5004060008" evidence="1">
    <location>
        <begin position="32"/>
        <end position="102"/>
    </location>
</feature>
<organism evidence="2 3">
    <name type="scientific">Pseudobdellovibrio exovorus JSS</name>
    <dbReference type="NCBI Taxonomy" id="1184267"/>
    <lineage>
        <taxon>Bacteria</taxon>
        <taxon>Pseudomonadati</taxon>
        <taxon>Bdellovibrionota</taxon>
        <taxon>Bdellovibrionia</taxon>
        <taxon>Bdellovibrionales</taxon>
        <taxon>Pseudobdellovibrionaceae</taxon>
        <taxon>Pseudobdellovibrio</taxon>
    </lineage>
</organism>
<sequence length="102" mass="11464">MRNNTRRDFIDTLLKASAAGLFFMNPLRAFATSSSKDSVSSPNPNQKNFYADVLKDIEESQILSKDDLFVREYDEFLLAAGCGSHCYTKGDDCWGPPDCKKK</sequence>
<keyword evidence="1" id="KW-0732">Signal</keyword>
<evidence type="ECO:0000313" key="3">
    <source>
        <dbReference type="Proteomes" id="UP000012040"/>
    </source>
</evidence>
<evidence type="ECO:0000256" key="1">
    <source>
        <dbReference type="SAM" id="SignalP"/>
    </source>
</evidence>
<feature type="signal peptide" evidence="1">
    <location>
        <begin position="1"/>
        <end position="31"/>
    </location>
</feature>
<protein>
    <submittedName>
        <fullName evidence="2">Uncharacterized protein</fullName>
    </submittedName>
</protein>
<dbReference type="EMBL" id="CP003537">
    <property type="protein sequence ID" value="AGH94315.1"/>
    <property type="molecule type" value="Genomic_DNA"/>
</dbReference>
<dbReference type="Proteomes" id="UP000012040">
    <property type="component" value="Chromosome"/>
</dbReference>